<comment type="caution">
    <text evidence="2">The sequence shown here is derived from an EMBL/GenBank/DDBJ whole genome shotgun (WGS) entry which is preliminary data.</text>
</comment>
<reference evidence="2 3" key="1">
    <citation type="submission" date="2024-06" db="EMBL/GenBank/DDBJ databases">
        <title>Genomic Encyclopedia of Type Strains, Phase V (KMG-V): Genome sequencing to study the core and pangenomes of soil and plant-associated prokaryotes.</title>
        <authorList>
            <person name="Whitman W."/>
        </authorList>
    </citation>
    <scope>NUCLEOTIDE SEQUENCE [LARGE SCALE GENOMIC DNA]</scope>
    <source>
        <strain evidence="2 3">NE40</strain>
    </source>
</reference>
<protein>
    <recommendedName>
        <fullName evidence="1">DUF58 domain-containing protein</fullName>
    </recommendedName>
</protein>
<dbReference type="Proteomes" id="UP001549366">
    <property type="component" value="Unassembled WGS sequence"/>
</dbReference>
<proteinExistence type="predicted"/>
<evidence type="ECO:0000259" key="1">
    <source>
        <dbReference type="Pfam" id="PF01882"/>
    </source>
</evidence>
<dbReference type="Pfam" id="PF01882">
    <property type="entry name" value="DUF58"/>
    <property type="match status" value="1"/>
</dbReference>
<sequence length="148" mass="16879">MPLVRYNQRLRANNDVPSNPQQLVDALAWTEQRALSNGQLVVISDFIGLDDSGWLLLERMNQRSSVIAVTVHDFLDEHWPESGQYLLCEPGNQAEFDLGNKKTNQTLQKQRQQRLQTVDDHMVRCGALSLQVNTSEPLMIQLSRHLSV</sequence>
<dbReference type="RefSeq" id="WP_354016246.1">
    <property type="nucleotide sequence ID" value="NZ_JBEWTB010000002.1"/>
</dbReference>
<dbReference type="EMBL" id="JBEWTB010000002">
    <property type="protein sequence ID" value="MET4755150.1"/>
    <property type="molecule type" value="Genomic_DNA"/>
</dbReference>
<evidence type="ECO:0000313" key="2">
    <source>
        <dbReference type="EMBL" id="MET4755150.1"/>
    </source>
</evidence>
<dbReference type="InterPro" id="IPR002881">
    <property type="entry name" value="DUF58"/>
</dbReference>
<gene>
    <name evidence="2" type="ORF">V5J35_000342</name>
</gene>
<feature type="domain" description="DUF58" evidence="1">
    <location>
        <begin position="22"/>
        <end position="105"/>
    </location>
</feature>
<name>A0ABV2SBL2_9GAMM</name>
<organism evidence="2 3">
    <name type="scientific">Endozoicomonas lisbonensis</name>
    <dbReference type="NCBI Taxonomy" id="3120522"/>
    <lineage>
        <taxon>Bacteria</taxon>
        <taxon>Pseudomonadati</taxon>
        <taxon>Pseudomonadota</taxon>
        <taxon>Gammaproteobacteria</taxon>
        <taxon>Oceanospirillales</taxon>
        <taxon>Endozoicomonadaceae</taxon>
        <taxon>Endozoicomonas</taxon>
    </lineage>
</organism>
<keyword evidence="3" id="KW-1185">Reference proteome</keyword>
<evidence type="ECO:0000313" key="3">
    <source>
        <dbReference type="Proteomes" id="UP001549366"/>
    </source>
</evidence>
<accession>A0ABV2SBL2</accession>